<evidence type="ECO:0000313" key="1">
    <source>
        <dbReference type="EMBL" id="SHO52970.1"/>
    </source>
</evidence>
<gene>
    <name evidence="1" type="ORF">SAMN02745220_04861</name>
</gene>
<proteinExistence type="predicted"/>
<keyword evidence="2" id="KW-1185">Reference proteome</keyword>
<protein>
    <recommendedName>
        <fullName evidence="3">Nucleotidyl transferase AbiEii toxin, Type IV TA system</fullName>
    </recommendedName>
</protein>
<reference evidence="1 2" key="1">
    <citation type="submission" date="2016-12" db="EMBL/GenBank/DDBJ databases">
        <authorList>
            <person name="Song W.-J."/>
            <person name="Kurnit D.M."/>
        </authorList>
    </citation>
    <scope>NUCLEOTIDE SEQUENCE [LARGE SCALE GENOMIC DNA]</scope>
    <source>
        <strain evidence="1 2">DSM 18488</strain>
    </source>
</reference>
<accession>A0A1M7YK22</accession>
<evidence type="ECO:0000313" key="2">
    <source>
        <dbReference type="Proteomes" id="UP000184603"/>
    </source>
</evidence>
<dbReference type="AlphaFoldDB" id="A0A1M7YK22"/>
<sequence>MRHSFSFDGLATLDIGRAVPVIQIDHDKLSTPHALQGSVVDFLVINHPRLRSAVLDLIISQHVLLFPYEDGDEAREKLEILLGEQGAVDPSGDQADPAPWQFGDALRLELVVKAPTLRIVDHDPSALTEYAITEMMRNAYRRLHVLERPVTEWFFNVFMQASQPTQIPLDVLYASAIDKQRPPTADAAAIMRENATFWKAQLQSIGNQYLTATCHDPRLMTLQNAALYQQLKNFFGEDGES</sequence>
<dbReference type="Proteomes" id="UP000184603">
    <property type="component" value="Unassembled WGS sequence"/>
</dbReference>
<dbReference type="STRING" id="1121416.SAMN02745220_04861"/>
<dbReference type="EMBL" id="FRFE01000044">
    <property type="protein sequence ID" value="SHO52970.1"/>
    <property type="molecule type" value="Genomic_DNA"/>
</dbReference>
<dbReference type="RefSeq" id="WP_073616576.1">
    <property type="nucleotide sequence ID" value="NZ_FRFE01000044.1"/>
</dbReference>
<organism evidence="1 2">
    <name type="scientific">Desulfopila aestuarii DSM 18488</name>
    <dbReference type="NCBI Taxonomy" id="1121416"/>
    <lineage>
        <taxon>Bacteria</taxon>
        <taxon>Pseudomonadati</taxon>
        <taxon>Thermodesulfobacteriota</taxon>
        <taxon>Desulfobulbia</taxon>
        <taxon>Desulfobulbales</taxon>
        <taxon>Desulfocapsaceae</taxon>
        <taxon>Desulfopila</taxon>
    </lineage>
</organism>
<name>A0A1M7YK22_9BACT</name>
<evidence type="ECO:0008006" key="3">
    <source>
        <dbReference type="Google" id="ProtNLM"/>
    </source>
</evidence>